<keyword evidence="3" id="KW-0378">Hydrolase</keyword>
<evidence type="ECO:0000259" key="1">
    <source>
        <dbReference type="Pfam" id="PF01557"/>
    </source>
</evidence>
<accession>A0A7C9TNS5</accession>
<dbReference type="Gene3D" id="3.90.850.10">
    <property type="entry name" value="Fumarylacetoacetase-like, C-terminal domain"/>
    <property type="match status" value="1"/>
</dbReference>
<keyword evidence="4" id="KW-1185">Reference proteome</keyword>
<reference evidence="3 4" key="1">
    <citation type="submission" date="2020-02" db="EMBL/GenBank/DDBJ databases">
        <title>Ideonella bacterium strain TBM-1.</title>
        <authorList>
            <person name="Chen W.-M."/>
        </authorList>
    </citation>
    <scope>NUCLEOTIDE SEQUENCE [LARGE SCALE GENOMIC DNA]</scope>
    <source>
        <strain evidence="3 4">TBM-1</strain>
    </source>
</reference>
<dbReference type="EMBL" id="JAAGOH010000051">
    <property type="protein sequence ID" value="NDY93865.1"/>
    <property type="molecule type" value="Genomic_DNA"/>
</dbReference>
<evidence type="ECO:0000259" key="2">
    <source>
        <dbReference type="Pfam" id="PF18288"/>
    </source>
</evidence>
<dbReference type="Pfam" id="PF01557">
    <property type="entry name" value="FAA_hydrolase"/>
    <property type="match status" value="1"/>
</dbReference>
<dbReference type="PANTHER" id="PTHR43211:SF1">
    <property type="entry name" value="BLL6422 PROTEIN"/>
    <property type="match status" value="1"/>
</dbReference>
<dbReference type="InterPro" id="IPR041072">
    <property type="entry name" value="FAA_hydro_N"/>
</dbReference>
<gene>
    <name evidence="3" type="ORF">G3A44_21980</name>
</gene>
<sequence length="332" mass="35138">MKLATYQDGSRDGHLVVVSRDLSTAHFVSGIASRMSQLLDDWSFLSPALEDLYVTLNQGKARHAFPFEPAQCMAPLPRASRVAWASPWRHHHQLLAESEGRVLEDGALAQPWIGSLPADLLTGPRADLQVSAPALQAGELDAEAQLAVVGAELPLGAPPAAALERVRLFGLALGWTSRALARAERAAGQPPLGSRLGVGMAPVLVTPDELGEAWRGGRLSLPLSLHVNGRRLGQCDSGKDLGWTLGQLLAWQARTQRLGGGHLLLAGPVSPAEPGKGAGCVADARAWAARAGRDPDTHPWLEPGDEVLLEALGADGQSVFGALRQTLTGWDE</sequence>
<feature type="domain" description="Fumarylacetoacetase-like C-terminal" evidence="1">
    <location>
        <begin position="106"/>
        <end position="327"/>
    </location>
</feature>
<dbReference type="AlphaFoldDB" id="A0A7C9TNS5"/>
<proteinExistence type="predicted"/>
<dbReference type="PANTHER" id="PTHR43211">
    <property type="entry name" value="FUMARYLACETOACETATE HYDROLASE"/>
    <property type="match status" value="1"/>
</dbReference>
<organism evidence="3 4">
    <name type="scientific">Ideonella livida</name>
    <dbReference type="NCBI Taxonomy" id="2707176"/>
    <lineage>
        <taxon>Bacteria</taxon>
        <taxon>Pseudomonadati</taxon>
        <taxon>Pseudomonadota</taxon>
        <taxon>Betaproteobacteria</taxon>
        <taxon>Burkholderiales</taxon>
        <taxon>Sphaerotilaceae</taxon>
        <taxon>Ideonella</taxon>
    </lineage>
</organism>
<feature type="domain" description="Fumarylacetoacetase N-terminal" evidence="2">
    <location>
        <begin position="1"/>
        <end position="78"/>
    </location>
</feature>
<dbReference type="Proteomes" id="UP000484255">
    <property type="component" value="Unassembled WGS sequence"/>
</dbReference>
<dbReference type="GO" id="GO:0016787">
    <property type="term" value="F:hydrolase activity"/>
    <property type="evidence" value="ECO:0007669"/>
    <property type="project" value="UniProtKB-KW"/>
</dbReference>
<protein>
    <submittedName>
        <fullName evidence="3">Fumarylacetoacetate hydrolase family protein</fullName>
    </submittedName>
</protein>
<dbReference type="InterPro" id="IPR036663">
    <property type="entry name" value="Fumarylacetoacetase_C_sf"/>
</dbReference>
<evidence type="ECO:0000313" key="4">
    <source>
        <dbReference type="Proteomes" id="UP000484255"/>
    </source>
</evidence>
<dbReference type="RefSeq" id="WP_163459891.1">
    <property type="nucleotide sequence ID" value="NZ_JAAGOH010000051.1"/>
</dbReference>
<dbReference type="SUPFAM" id="SSF56529">
    <property type="entry name" value="FAH"/>
    <property type="match status" value="1"/>
</dbReference>
<comment type="caution">
    <text evidence="3">The sequence shown here is derived from an EMBL/GenBank/DDBJ whole genome shotgun (WGS) entry which is preliminary data.</text>
</comment>
<dbReference type="Pfam" id="PF18288">
    <property type="entry name" value="FAA_hydro_N_2"/>
    <property type="match status" value="1"/>
</dbReference>
<evidence type="ECO:0000313" key="3">
    <source>
        <dbReference type="EMBL" id="NDY93865.1"/>
    </source>
</evidence>
<dbReference type="InterPro" id="IPR011234">
    <property type="entry name" value="Fumarylacetoacetase-like_C"/>
</dbReference>
<name>A0A7C9TNS5_9BURK</name>